<dbReference type="EMBL" id="QOKW01000016">
    <property type="protein sequence ID" value="KAA0678613.1"/>
    <property type="molecule type" value="Genomic_DNA"/>
</dbReference>
<evidence type="ECO:0000313" key="2">
    <source>
        <dbReference type="Proteomes" id="UP000480854"/>
    </source>
</evidence>
<sequence>MSTVRTVSEHGSLRLVEREGRYAVVEARDGTLYGLHGEEGERPSAPDRPNAAEAIEAVVAPGDWGTEDDARRRFEELAARGDELARKIW</sequence>
<organism evidence="1 2">
    <name type="scientific">Roseomonas genomospecies 6</name>
    <dbReference type="NCBI Taxonomy" id="214106"/>
    <lineage>
        <taxon>Bacteria</taxon>
        <taxon>Pseudomonadati</taxon>
        <taxon>Pseudomonadota</taxon>
        <taxon>Alphaproteobacteria</taxon>
        <taxon>Acetobacterales</taxon>
        <taxon>Roseomonadaceae</taxon>
        <taxon>Roseomonas</taxon>
    </lineage>
</organism>
<dbReference type="OrthoDB" id="7306304at2"/>
<keyword evidence="2" id="KW-1185">Reference proteome</keyword>
<comment type="caution">
    <text evidence="1">The sequence shown here is derived from an EMBL/GenBank/DDBJ whole genome shotgun (WGS) entry which is preliminary data.</text>
</comment>
<proteinExistence type="predicted"/>
<dbReference type="Proteomes" id="UP000480854">
    <property type="component" value="Unassembled WGS sequence"/>
</dbReference>
<accession>A0A9W7NH94</accession>
<reference evidence="1 2" key="1">
    <citation type="submission" date="2018-07" db="EMBL/GenBank/DDBJ databases">
        <title>Genome sequence of Azospirillum sp. ATCC 49961.</title>
        <authorList>
            <person name="Sant'Anna F.H."/>
            <person name="Baldani J.I."/>
            <person name="Zilli J.E."/>
            <person name="Reis V.M."/>
            <person name="Hartmann A."/>
            <person name="Cruz L."/>
            <person name="de Souza E.M."/>
            <person name="de Oliveira Pedrosa F."/>
            <person name="Passaglia L.M.P."/>
        </authorList>
    </citation>
    <scope>NUCLEOTIDE SEQUENCE [LARGE SCALE GENOMIC DNA]</scope>
    <source>
        <strain evidence="1 2">ATCC 49961</strain>
    </source>
</reference>
<dbReference type="AlphaFoldDB" id="A0A9W7NH94"/>
<gene>
    <name evidence="1" type="ORF">DS843_19505</name>
</gene>
<dbReference type="RefSeq" id="WP_149470516.1">
    <property type="nucleotide sequence ID" value="NZ_QOKW01000016.1"/>
</dbReference>
<name>A0A9W7NH94_9PROT</name>
<protein>
    <submittedName>
        <fullName evidence="1">Uncharacterized protein</fullName>
    </submittedName>
</protein>
<evidence type="ECO:0000313" key="1">
    <source>
        <dbReference type="EMBL" id="KAA0678613.1"/>
    </source>
</evidence>